<comment type="caution">
    <text evidence="4">The sequence shown here is derived from an EMBL/GenBank/DDBJ whole genome shotgun (WGS) entry which is preliminary data.</text>
</comment>
<keyword evidence="2" id="KW-0732">Signal</keyword>
<name>A0A849IE47_9HYPH</name>
<dbReference type="RefSeq" id="WP_171217659.1">
    <property type="nucleotide sequence ID" value="NZ_JABEPP010000002.1"/>
</dbReference>
<protein>
    <submittedName>
        <fullName evidence="4">Carbohydrate porin</fullName>
    </submittedName>
</protein>
<sequence>MVVRSFLLAAAVLALAGPALAQGEGAAGEQPGDAVASDQPGSQPPADSIQSALRPAGDPGGLRGTLAARGIAYSLTYIGEGLGNVSGGQRRGATYAGRLDGQLDIDLGRLAGWGGATVHTNVYQIHGRGLSRDHLGNLLAVSGIEALPSTRLYELWLEQRLFDGRLSVRAGQLAADTEFVVSQYAALFMNSTFGFPGLLAADLPNGGPAYPLATPGMRARFAPDESWSASVGLFNGAPAGPRSADPQRDNPDGLAFRTRDPALVMAELACSYDAGIAGAALPGTAKLGAWGHLARFDHQRLAEPGPGAAAPLLADPTSSGIGRRLPGNVGGYLVVDQLLYRPPGSEDGGLGMFARLLGAPGDRNLVGFYADAGLTYKGLLPGRPDDTVGVSFAYARVSDAARAFDADLGVFAPGAFRPQRRSEAVLEATYQAQIVPGWTVQPDFQYIRRPGAGMADPRSPTGAAVKDAAVFGLRSSIRY</sequence>
<feature type="region of interest" description="Disordered" evidence="3">
    <location>
        <begin position="23"/>
        <end position="51"/>
    </location>
</feature>
<dbReference type="Pfam" id="PF04966">
    <property type="entry name" value="OprB"/>
    <property type="match status" value="1"/>
</dbReference>
<dbReference type="InterPro" id="IPR038673">
    <property type="entry name" value="OprB_sf"/>
</dbReference>
<organism evidence="4 5">
    <name type="scientific">Enterovirga aerilata</name>
    <dbReference type="NCBI Taxonomy" id="2730920"/>
    <lineage>
        <taxon>Bacteria</taxon>
        <taxon>Pseudomonadati</taxon>
        <taxon>Pseudomonadota</taxon>
        <taxon>Alphaproteobacteria</taxon>
        <taxon>Hyphomicrobiales</taxon>
        <taxon>Methylobacteriaceae</taxon>
        <taxon>Enterovirga</taxon>
    </lineage>
</organism>
<evidence type="ECO:0000256" key="1">
    <source>
        <dbReference type="ARBA" id="ARBA00008769"/>
    </source>
</evidence>
<dbReference type="GO" id="GO:0008643">
    <property type="term" value="P:carbohydrate transport"/>
    <property type="evidence" value="ECO:0007669"/>
    <property type="project" value="InterPro"/>
</dbReference>
<dbReference type="InterPro" id="IPR007049">
    <property type="entry name" value="Carb-sel_porin_OprB"/>
</dbReference>
<gene>
    <name evidence="4" type="ORF">HJG44_07105</name>
</gene>
<dbReference type="PANTHER" id="PTHR37944:SF1">
    <property type="entry name" value="PORIN B"/>
    <property type="match status" value="1"/>
</dbReference>
<dbReference type="Gene3D" id="2.40.160.180">
    <property type="entry name" value="Carbohydrate-selective porin OprB"/>
    <property type="match status" value="1"/>
</dbReference>
<dbReference type="EMBL" id="JABEPP010000002">
    <property type="protein sequence ID" value="NNM72163.1"/>
    <property type="molecule type" value="Genomic_DNA"/>
</dbReference>
<keyword evidence="5" id="KW-1185">Reference proteome</keyword>
<dbReference type="InterPro" id="IPR052932">
    <property type="entry name" value="OprB_Porin"/>
</dbReference>
<feature type="compositionally biased region" description="Low complexity" evidence="3">
    <location>
        <begin position="23"/>
        <end position="32"/>
    </location>
</feature>
<comment type="similarity">
    <text evidence="1 2">Belongs to the OprB family.</text>
</comment>
<evidence type="ECO:0000313" key="4">
    <source>
        <dbReference type="EMBL" id="NNM72163.1"/>
    </source>
</evidence>
<evidence type="ECO:0000256" key="2">
    <source>
        <dbReference type="RuleBase" id="RU363072"/>
    </source>
</evidence>
<reference evidence="4 5" key="1">
    <citation type="submission" date="2020-04" db="EMBL/GenBank/DDBJ databases">
        <title>Enterovirga sp. isolate from soil.</title>
        <authorList>
            <person name="Chea S."/>
            <person name="Kim D.-U."/>
        </authorList>
    </citation>
    <scope>NUCLEOTIDE SEQUENCE [LARGE SCALE GENOMIC DNA]</scope>
    <source>
        <strain evidence="4 5">DB1703</strain>
    </source>
</reference>
<feature type="signal peptide" evidence="2">
    <location>
        <begin position="1"/>
        <end position="21"/>
    </location>
</feature>
<evidence type="ECO:0000313" key="5">
    <source>
        <dbReference type="Proteomes" id="UP000564885"/>
    </source>
</evidence>
<dbReference type="AlphaFoldDB" id="A0A849IE47"/>
<dbReference type="GO" id="GO:0016020">
    <property type="term" value="C:membrane"/>
    <property type="evidence" value="ECO:0007669"/>
    <property type="project" value="InterPro"/>
</dbReference>
<proteinExistence type="inferred from homology"/>
<evidence type="ECO:0000256" key="3">
    <source>
        <dbReference type="SAM" id="MobiDB-lite"/>
    </source>
</evidence>
<dbReference type="PANTHER" id="PTHR37944">
    <property type="entry name" value="PORIN B"/>
    <property type="match status" value="1"/>
</dbReference>
<accession>A0A849IE47</accession>
<dbReference type="GO" id="GO:0015288">
    <property type="term" value="F:porin activity"/>
    <property type="evidence" value="ECO:0007669"/>
    <property type="project" value="InterPro"/>
</dbReference>
<dbReference type="Proteomes" id="UP000564885">
    <property type="component" value="Unassembled WGS sequence"/>
</dbReference>
<feature type="chain" id="PRO_5033101038" evidence="2">
    <location>
        <begin position="22"/>
        <end position="479"/>
    </location>
</feature>